<comment type="caution">
    <text evidence="1">The sequence shown here is derived from an EMBL/GenBank/DDBJ whole genome shotgun (WGS) entry which is preliminary data.</text>
</comment>
<keyword evidence="2" id="KW-1185">Reference proteome</keyword>
<dbReference type="EMBL" id="MU842852">
    <property type="protein sequence ID" value="KAK2030354.1"/>
    <property type="molecule type" value="Genomic_DNA"/>
</dbReference>
<name>A0AAD9HLW3_9PEZI</name>
<dbReference type="InterPro" id="IPR036291">
    <property type="entry name" value="NAD(P)-bd_dom_sf"/>
</dbReference>
<gene>
    <name evidence="1" type="ORF">LX32DRAFT_638223</name>
</gene>
<dbReference type="Proteomes" id="UP001232148">
    <property type="component" value="Unassembled WGS sequence"/>
</dbReference>
<dbReference type="GO" id="GO:0016616">
    <property type="term" value="F:oxidoreductase activity, acting on the CH-OH group of donors, NAD or NADP as acceptor"/>
    <property type="evidence" value="ECO:0007669"/>
    <property type="project" value="TreeGrafter"/>
</dbReference>
<reference evidence="1" key="1">
    <citation type="submission" date="2021-06" db="EMBL/GenBank/DDBJ databases">
        <title>Comparative genomics, transcriptomics and evolutionary studies reveal genomic signatures of adaptation to plant cell wall in hemibiotrophic fungi.</title>
        <authorList>
            <consortium name="DOE Joint Genome Institute"/>
            <person name="Baroncelli R."/>
            <person name="Diaz J.F."/>
            <person name="Benocci T."/>
            <person name="Peng M."/>
            <person name="Battaglia E."/>
            <person name="Haridas S."/>
            <person name="Andreopoulos W."/>
            <person name="Labutti K."/>
            <person name="Pangilinan J."/>
            <person name="Floch G.L."/>
            <person name="Makela M.R."/>
            <person name="Henrissat B."/>
            <person name="Grigoriev I.V."/>
            <person name="Crouch J.A."/>
            <person name="De Vries R.P."/>
            <person name="Sukno S.A."/>
            <person name="Thon M.R."/>
        </authorList>
    </citation>
    <scope>NUCLEOTIDE SEQUENCE</scope>
    <source>
        <strain evidence="1">MAFF235873</strain>
    </source>
</reference>
<dbReference type="Pfam" id="PF00106">
    <property type="entry name" value="adh_short"/>
    <property type="match status" value="1"/>
</dbReference>
<dbReference type="SUPFAM" id="SSF51735">
    <property type="entry name" value="NAD(P)-binding Rossmann-fold domains"/>
    <property type="match status" value="1"/>
</dbReference>
<accession>A0AAD9HLW3</accession>
<dbReference type="PANTHER" id="PTHR45458">
    <property type="entry name" value="SHORT-CHAIN DEHYDROGENASE/REDUCTASE SDR"/>
    <property type="match status" value="1"/>
</dbReference>
<dbReference type="Gene3D" id="3.40.50.720">
    <property type="entry name" value="NAD(P)-binding Rossmann-like Domain"/>
    <property type="match status" value="1"/>
</dbReference>
<evidence type="ECO:0000313" key="2">
    <source>
        <dbReference type="Proteomes" id="UP001232148"/>
    </source>
</evidence>
<dbReference type="PRINTS" id="PR00081">
    <property type="entry name" value="GDHRDH"/>
</dbReference>
<organism evidence="1 2">
    <name type="scientific">Colletotrichum zoysiae</name>
    <dbReference type="NCBI Taxonomy" id="1216348"/>
    <lineage>
        <taxon>Eukaryota</taxon>
        <taxon>Fungi</taxon>
        <taxon>Dikarya</taxon>
        <taxon>Ascomycota</taxon>
        <taxon>Pezizomycotina</taxon>
        <taxon>Sordariomycetes</taxon>
        <taxon>Hypocreomycetidae</taxon>
        <taxon>Glomerellales</taxon>
        <taxon>Glomerellaceae</taxon>
        <taxon>Colletotrichum</taxon>
        <taxon>Colletotrichum graminicola species complex</taxon>
    </lineage>
</organism>
<dbReference type="InterPro" id="IPR052184">
    <property type="entry name" value="SDR_enzymes"/>
</dbReference>
<proteinExistence type="predicted"/>
<dbReference type="AlphaFoldDB" id="A0AAD9HLW3"/>
<dbReference type="PANTHER" id="PTHR45458:SF1">
    <property type="entry name" value="SHORT CHAIN DEHYDROGENASE"/>
    <property type="match status" value="1"/>
</dbReference>
<dbReference type="InterPro" id="IPR002347">
    <property type="entry name" value="SDR_fam"/>
</dbReference>
<evidence type="ECO:0000313" key="1">
    <source>
        <dbReference type="EMBL" id="KAK2030354.1"/>
    </source>
</evidence>
<sequence length="253" mass="27586">MSIPTWVVVGASRGIGLEFVKQLLEAGQQVVAAVRNVSAAPMLFELIDSRNAKDKCTVEQCDIASEESIVEFIQKVQGALNNGMKFGNVILNAGVLKYPNRATEISFPDFALHLHTNTIGPIICAQKLINLCPESPPPKVIFVSSDSGSTTQFLDFEDGFGAYAASKAALNQMLRHMAAELARSKEQKKRETVVLALHPGEVKTEMANIEVGWEVKGSINAEESVSGMLKVIRDKGQVGTGTFWRWDGTTHPW</sequence>
<protein>
    <submittedName>
        <fullName evidence="1">NAD(P)-binding protein</fullName>
    </submittedName>
</protein>